<feature type="transmembrane region" description="Helical" evidence="1">
    <location>
        <begin position="160"/>
        <end position="184"/>
    </location>
</feature>
<organism evidence="2 3">
    <name type="scientific">Neorhizobium alkalisoli</name>
    <dbReference type="NCBI Taxonomy" id="528178"/>
    <lineage>
        <taxon>Bacteria</taxon>
        <taxon>Pseudomonadati</taxon>
        <taxon>Pseudomonadota</taxon>
        <taxon>Alphaproteobacteria</taxon>
        <taxon>Hyphomicrobiales</taxon>
        <taxon>Rhizobiaceae</taxon>
        <taxon>Rhizobium/Agrobacterium group</taxon>
        <taxon>Neorhizobium</taxon>
    </lineage>
</organism>
<accession>A0A561QSZ2</accession>
<dbReference type="Pfam" id="PF05145">
    <property type="entry name" value="AbrB"/>
    <property type="match status" value="1"/>
</dbReference>
<feature type="transmembrane region" description="Helical" evidence="1">
    <location>
        <begin position="214"/>
        <end position="231"/>
    </location>
</feature>
<dbReference type="PANTHER" id="PTHR38457">
    <property type="entry name" value="REGULATOR ABRB-RELATED"/>
    <property type="match status" value="1"/>
</dbReference>
<feature type="transmembrane region" description="Helical" evidence="1">
    <location>
        <begin position="95"/>
        <end position="115"/>
    </location>
</feature>
<reference evidence="2 3" key="1">
    <citation type="submission" date="2019-06" db="EMBL/GenBank/DDBJ databases">
        <title>Sorghum-associated microbial communities from plants grown in Nebraska, USA.</title>
        <authorList>
            <person name="Schachtman D."/>
        </authorList>
    </citation>
    <scope>NUCLEOTIDE SEQUENCE [LARGE SCALE GENOMIC DNA]</scope>
    <source>
        <strain evidence="2 3">1225</strain>
    </source>
</reference>
<feature type="transmembrane region" description="Helical" evidence="1">
    <location>
        <begin position="43"/>
        <end position="62"/>
    </location>
</feature>
<gene>
    <name evidence="2" type="ORF">FHW37_104702</name>
</gene>
<dbReference type="NCBIfam" id="TIGR03082">
    <property type="entry name" value="Gneg_AbrB_dup"/>
    <property type="match status" value="2"/>
</dbReference>
<dbReference type="PANTHER" id="PTHR38457:SF1">
    <property type="entry name" value="REGULATOR ABRB-RELATED"/>
    <property type="match status" value="1"/>
</dbReference>
<comment type="caution">
    <text evidence="2">The sequence shown here is derived from an EMBL/GenBank/DDBJ whole genome shotgun (WGS) entry which is preliminary data.</text>
</comment>
<feature type="transmembrane region" description="Helical" evidence="1">
    <location>
        <begin position="267"/>
        <end position="294"/>
    </location>
</feature>
<feature type="transmembrane region" description="Helical" evidence="1">
    <location>
        <begin position="237"/>
        <end position="255"/>
    </location>
</feature>
<keyword evidence="1" id="KW-0472">Membrane</keyword>
<feature type="transmembrane region" description="Helical" evidence="1">
    <location>
        <begin position="69"/>
        <end position="89"/>
    </location>
</feature>
<protein>
    <recommendedName>
        <fullName evidence="4">Ammonia monooxygenase</fullName>
    </recommendedName>
</protein>
<evidence type="ECO:0000313" key="3">
    <source>
        <dbReference type="Proteomes" id="UP000320653"/>
    </source>
</evidence>
<dbReference type="GO" id="GO:0016020">
    <property type="term" value="C:membrane"/>
    <property type="evidence" value="ECO:0007669"/>
    <property type="project" value="InterPro"/>
</dbReference>
<sequence length="353" mass="37588">MRNDRRFRVAMSFLEMREFLLTALIGALGALLASLIGLPAPYLIGPAVGVTVAGIAGLRLSVPRIFRNASFVVVGVSMGSTVTPDIVVAVRKWPFSFFMVLVAIVILLFVAAWVLRRFFHYDRTTALLAASPGHLSYVLSLAAEMRCDLRTVSISQSVRVLALTISVPLIVTVFDLGGSSVIIPIPPMDFWVLMAMLTASAVLGMLFQRLRFPAALLLGGVFVSIAMHVTGTVSGGIPNWLLVPTYVLLGSVIGTRFCGVSIGELRLAFVSGLVVTFVVTALAGAIAVMVSYVTGVPLDAALIAFSPGGLETMAAMAVMLNADPTYVGAHHVLRLMFLSVLMPLVLGKQARQN</sequence>
<keyword evidence="1" id="KW-0812">Transmembrane</keyword>
<feature type="transmembrane region" description="Helical" evidence="1">
    <location>
        <begin position="332"/>
        <end position="350"/>
    </location>
</feature>
<dbReference type="InterPro" id="IPR007820">
    <property type="entry name" value="AbrB_fam"/>
</dbReference>
<dbReference type="AlphaFoldDB" id="A0A561QSZ2"/>
<evidence type="ECO:0008006" key="4">
    <source>
        <dbReference type="Google" id="ProtNLM"/>
    </source>
</evidence>
<evidence type="ECO:0000256" key="1">
    <source>
        <dbReference type="SAM" id="Phobius"/>
    </source>
</evidence>
<keyword evidence="1" id="KW-1133">Transmembrane helix</keyword>
<evidence type="ECO:0000313" key="2">
    <source>
        <dbReference type="EMBL" id="TWF53422.1"/>
    </source>
</evidence>
<proteinExistence type="predicted"/>
<dbReference type="Proteomes" id="UP000320653">
    <property type="component" value="Unassembled WGS sequence"/>
</dbReference>
<dbReference type="GO" id="GO:0010468">
    <property type="term" value="P:regulation of gene expression"/>
    <property type="evidence" value="ECO:0007669"/>
    <property type="project" value="InterPro"/>
</dbReference>
<name>A0A561QSZ2_9HYPH</name>
<keyword evidence="3" id="KW-1185">Reference proteome</keyword>
<dbReference type="EMBL" id="VIWP01000004">
    <property type="protein sequence ID" value="TWF53422.1"/>
    <property type="molecule type" value="Genomic_DNA"/>
</dbReference>
<dbReference type="InterPro" id="IPR017516">
    <property type="entry name" value="AbrB_dup"/>
</dbReference>
<feature type="transmembrane region" description="Helical" evidence="1">
    <location>
        <begin position="190"/>
        <end position="207"/>
    </location>
</feature>
<dbReference type="PIRSF" id="PIRSF038991">
    <property type="entry name" value="Protein_AbrB"/>
    <property type="match status" value="1"/>
</dbReference>